<feature type="domain" description="SprT-like" evidence="1">
    <location>
        <begin position="14"/>
        <end position="173"/>
    </location>
</feature>
<accession>A0AA88H4Z5</accession>
<protein>
    <recommendedName>
        <fullName evidence="1">SprT-like domain-containing protein</fullName>
    </recommendedName>
</protein>
<keyword evidence="3" id="KW-1185">Reference proteome</keyword>
<dbReference type="Pfam" id="PF10263">
    <property type="entry name" value="SprT-like"/>
    <property type="match status" value="1"/>
</dbReference>
<evidence type="ECO:0000313" key="2">
    <source>
        <dbReference type="EMBL" id="KAK2701703.1"/>
    </source>
</evidence>
<evidence type="ECO:0000313" key="3">
    <source>
        <dbReference type="Proteomes" id="UP001187531"/>
    </source>
</evidence>
<proteinExistence type="predicted"/>
<gene>
    <name evidence="2" type="ORF">QYM36_019665</name>
</gene>
<name>A0AA88H4Z5_ARTSF</name>
<dbReference type="InterPro" id="IPR006640">
    <property type="entry name" value="SprT-like_domain"/>
</dbReference>
<dbReference type="SMART" id="SM00731">
    <property type="entry name" value="SprT"/>
    <property type="match status" value="1"/>
</dbReference>
<dbReference type="PANTHER" id="PTHR38773">
    <property type="entry name" value="PROTEIN SPRT"/>
    <property type="match status" value="1"/>
</dbReference>
<reference evidence="2" key="1">
    <citation type="submission" date="2023-07" db="EMBL/GenBank/DDBJ databases">
        <title>Chromosome-level genome assembly of Artemia franciscana.</title>
        <authorList>
            <person name="Jo E."/>
        </authorList>
    </citation>
    <scope>NUCLEOTIDE SEQUENCE</scope>
    <source>
        <tissue evidence="2">Whole body</tissue>
    </source>
</reference>
<dbReference type="EMBL" id="JAVRJZ010002296">
    <property type="protein sequence ID" value="KAK2701703.1"/>
    <property type="molecule type" value="Genomic_DNA"/>
</dbReference>
<comment type="caution">
    <text evidence="2">The sequence shown here is derived from an EMBL/GenBank/DDBJ whole genome shotgun (WGS) entry which is preliminary data.</text>
</comment>
<dbReference type="Proteomes" id="UP001187531">
    <property type="component" value="Unassembled WGS sequence"/>
</dbReference>
<dbReference type="GO" id="GO:0006974">
    <property type="term" value="P:DNA damage response"/>
    <property type="evidence" value="ECO:0007669"/>
    <property type="project" value="UniProtKB-ARBA"/>
</dbReference>
<evidence type="ECO:0000259" key="1">
    <source>
        <dbReference type="SMART" id="SM00731"/>
    </source>
</evidence>
<organism evidence="2 3">
    <name type="scientific">Artemia franciscana</name>
    <name type="common">Brine shrimp</name>
    <name type="synonym">Artemia sanfranciscana</name>
    <dbReference type="NCBI Taxonomy" id="6661"/>
    <lineage>
        <taxon>Eukaryota</taxon>
        <taxon>Metazoa</taxon>
        <taxon>Ecdysozoa</taxon>
        <taxon>Arthropoda</taxon>
        <taxon>Crustacea</taxon>
        <taxon>Branchiopoda</taxon>
        <taxon>Anostraca</taxon>
        <taxon>Artemiidae</taxon>
        <taxon>Artemia</taxon>
    </lineage>
</organism>
<dbReference type="PANTHER" id="PTHR38773:SF1">
    <property type="entry name" value="PROTEIN SPRT"/>
    <property type="match status" value="1"/>
</dbReference>
<dbReference type="AlphaFoldDB" id="A0AA88H4Z5"/>
<sequence>MTSIQPITPDQQQQVLDRCAELIAFAANQLETSFQPIEVRFDLTGRAAGMYCVRYKERWFRFNAHLFAKYFDENLQHTVAHEVAHYLVEQHFGRKRVAPHGKEWQAMMHLLGEEPQTTHQFDLEGVPVKRQQTHVYRCACRDHKLSTTRHNRVQGKKKMVYHCRACRQPLAYVE</sequence>